<feature type="domain" description="Phosphomevalonate dehydratase small subunit-like" evidence="3">
    <location>
        <begin position="27"/>
        <end position="112"/>
    </location>
</feature>
<dbReference type="GO" id="GO:0016829">
    <property type="term" value="F:lyase activity"/>
    <property type="evidence" value="ECO:0007669"/>
    <property type="project" value="UniProtKB-KW"/>
</dbReference>
<evidence type="ECO:0000313" key="5">
    <source>
        <dbReference type="EMBL" id="QNH77000.1"/>
    </source>
</evidence>
<protein>
    <submittedName>
        <fullName evidence="5">DUF521 domain-containing protein</fullName>
    </submittedName>
</protein>
<proteinExistence type="predicted"/>
<keyword evidence="1" id="KW-0408">Iron</keyword>
<evidence type="ECO:0000256" key="2">
    <source>
        <dbReference type="ARBA" id="ARBA00023239"/>
    </source>
</evidence>
<dbReference type="Proteomes" id="UP000515277">
    <property type="component" value="Chromosome"/>
</dbReference>
<dbReference type="PANTHER" id="PTHR36577">
    <property type="entry name" value="DUF521 DOMAIN PROTEIN (AFU_ORTHOLOGUE AFUA_6G00490)"/>
    <property type="match status" value="1"/>
</dbReference>
<dbReference type="InterPro" id="IPR002840">
    <property type="entry name" value="PMDh-S-like_dom"/>
</dbReference>
<dbReference type="PIRSF" id="PIRSF036630">
    <property type="entry name" value="UCP036630"/>
    <property type="match status" value="1"/>
</dbReference>
<dbReference type="RefSeq" id="WP_179601054.1">
    <property type="nucleotide sequence ID" value="NZ_CP060201.1"/>
</dbReference>
<feature type="domain" description="Phosphomevalonate dehydratase large subunit-like" evidence="4">
    <location>
        <begin position="157"/>
        <end position="557"/>
    </location>
</feature>
<dbReference type="CDD" id="cd01356">
    <property type="entry name" value="AcnX_swivel"/>
    <property type="match status" value="1"/>
</dbReference>
<reference evidence="6" key="1">
    <citation type="journal article" date="2020" name="Microbiol. Resour. Announc.">
        <title>Complete genome sequences of four natural Pseudomonas isolates that catabolize a wide range of aromatic compounds relevant to lignin valorization.</title>
        <authorList>
            <person name="Hatmaker E.A."/>
            <person name="Presley G."/>
            <person name="Cannon O."/>
            <person name="Guss A.M."/>
            <person name="Elkins J.G."/>
        </authorList>
    </citation>
    <scope>NUCLEOTIDE SEQUENCE [LARGE SCALE GENOMIC DNA]</scope>
    <source>
        <strain evidence="6">H1F5C</strain>
    </source>
</reference>
<dbReference type="CDD" id="cd01355">
    <property type="entry name" value="AcnX"/>
    <property type="match status" value="1"/>
</dbReference>
<keyword evidence="2" id="KW-0456">Lyase</keyword>
<dbReference type="InterPro" id="IPR007506">
    <property type="entry name" value="PMDh-L-like_dom"/>
</dbReference>
<name>A0A7G8YMV1_9PSED</name>
<dbReference type="PANTHER" id="PTHR36577:SF3">
    <property type="entry name" value="DUF521 DOMAIN PROTEIN (AFU_ORTHOLOGUE AFUA_6G00490)"/>
    <property type="match status" value="1"/>
</dbReference>
<accession>A0A7G8YMV1</accession>
<evidence type="ECO:0000256" key="1">
    <source>
        <dbReference type="ARBA" id="ARBA00023004"/>
    </source>
</evidence>
<dbReference type="Gene3D" id="3.50.30.10">
    <property type="entry name" value="Phosphohistidine domain"/>
    <property type="match status" value="1"/>
</dbReference>
<dbReference type="SUPFAM" id="SSF52016">
    <property type="entry name" value="LeuD/IlvD-like"/>
    <property type="match status" value="1"/>
</dbReference>
<gene>
    <name evidence="5" type="ORF">GGI48_27670</name>
</gene>
<evidence type="ECO:0000313" key="6">
    <source>
        <dbReference type="Proteomes" id="UP000515277"/>
    </source>
</evidence>
<sequence>MSGSRLQAKSLVHGVAQGEVLFSSVPLSLWGGVDPYTSEVIDRHHPLSGEHLAGKVLVIPCGRGSCSGSAVIMELLLNGKAPAALVFAEDEEILTLGALVAQEIFQVSIPVVSVAEEGFGRFANARTVRITGTLVEIDGGGDEQPVDASLAAVGVVQLSASDRAMLDGQSGKACQVAMQIILQMARIQGASELIDVTQAHIDGCIYTGPASLRFARQLCEWGARVVVPTSLNSVSVDQRRWRSQGVRSELGEPASALADAYVNMGCRPTFTCAPYLLDTAPSLGEQIVWAESNAVVYANSVLGARTMKYPDYLDICIALTGRAPLSGCHIDKNRQAAVVIEVPQLADFDESLYPLLGYHVGLIAGQRIPLVMGLDGHSVTADDLKGFGAAFATTSAAPMFHIAGVTPEAQSLAALEGLARPLEVVKIRLEDLYRSWQELNTADDRQVDIISLGNPHFSLDEFKRLAQLCAGQRKHPQVSIMVTSGRTVFEQAEAAGAIDVLTAFGVEFITDTCWCMIEKPLLKPNARSLMTNSGKYAHYGPGISGLGIHYAGLATCAETARTGLAPAAAPAWIRP</sequence>
<evidence type="ECO:0000259" key="4">
    <source>
        <dbReference type="Pfam" id="PF04412"/>
    </source>
</evidence>
<evidence type="ECO:0000259" key="3">
    <source>
        <dbReference type="Pfam" id="PF01989"/>
    </source>
</evidence>
<dbReference type="AlphaFoldDB" id="A0A7G8YMV1"/>
<organism evidence="5 6">
    <name type="scientific">Pseudomonas protegens</name>
    <dbReference type="NCBI Taxonomy" id="380021"/>
    <lineage>
        <taxon>Bacteria</taxon>
        <taxon>Pseudomonadati</taxon>
        <taxon>Pseudomonadota</taxon>
        <taxon>Gammaproteobacteria</taxon>
        <taxon>Pseudomonadales</taxon>
        <taxon>Pseudomonadaceae</taxon>
        <taxon>Pseudomonas</taxon>
    </lineage>
</organism>
<dbReference type="InterPro" id="IPR012047">
    <property type="entry name" value="AcnX"/>
</dbReference>
<dbReference type="Pfam" id="PF01989">
    <property type="entry name" value="AcnX_swivel_put"/>
    <property type="match status" value="1"/>
</dbReference>
<dbReference type="EMBL" id="CP060201">
    <property type="protein sequence ID" value="QNH77000.1"/>
    <property type="molecule type" value="Genomic_DNA"/>
</dbReference>
<dbReference type="Pfam" id="PF04412">
    <property type="entry name" value="AcnX"/>
    <property type="match status" value="1"/>
</dbReference>